<accession>A0A510HL53</accession>
<dbReference type="PANTHER" id="PTHR33217:SF7">
    <property type="entry name" value="TRANSPOSASE FOR INSERTION SEQUENCE ELEMENT IS1081"/>
    <property type="match status" value="1"/>
</dbReference>
<keyword evidence="3 6" id="KW-0815">Transposition</keyword>
<reference evidence="7" key="1">
    <citation type="journal article" date="2019" name="Microbiol. Resour. Announc.">
        <title>Complete Genome Sequence of Rubrobacter xylanophilus Strain AA3-22, Isolated from Arima Onsen in Japan.</title>
        <authorList>
            <person name="Tomariguchi N."/>
            <person name="Miyazaki K."/>
        </authorList>
    </citation>
    <scope>NUCLEOTIDE SEQUENCE [LARGE SCALE GENOMIC DNA]</scope>
    <source>
        <strain evidence="7">AA3-22</strain>
    </source>
</reference>
<dbReference type="EMBL" id="AP019791">
    <property type="protein sequence ID" value="BBL80578.1"/>
    <property type="molecule type" value="Genomic_DNA"/>
</dbReference>
<dbReference type="AlphaFoldDB" id="A0A510HL53"/>
<dbReference type="GO" id="GO:0006313">
    <property type="term" value="P:DNA transposition"/>
    <property type="evidence" value="ECO:0007669"/>
    <property type="project" value="UniProtKB-UniRule"/>
</dbReference>
<gene>
    <name evidence="7" type="ORF">RxyAA322_24320</name>
</gene>
<comment type="function">
    <text evidence="1 6">Required for the transposition of the insertion element.</text>
</comment>
<evidence type="ECO:0000256" key="2">
    <source>
        <dbReference type="ARBA" id="ARBA00010961"/>
    </source>
</evidence>
<keyword evidence="4 6" id="KW-0238">DNA-binding</keyword>
<keyword evidence="6" id="KW-0814">Transposable element</keyword>
<dbReference type="Proteomes" id="UP000318065">
    <property type="component" value="Chromosome"/>
</dbReference>
<dbReference type="Pfam" id="PF00872">
    <property type="entry name" value="Transposase_mut"/>
    <property type="match status" value="1"/>
</dbReference>
<organism evidence="7 8">
    <name type="scientific">Rubrobacter xylanophilus</name>
    <dbReference type="NCBI Taxonomy" id="49319"/>
    <lineage>
        <taxon>Bacteria</taxon>
        <taxon>Bacillati</taxon>
        <taxon>Actinomycetota</taxon>
        <taxon>Rubrobacteria</taxon>
        <taxon>Rubrobacterales</taxon>
        <taxon>Rubrobacteraceae</taxon>
        <taxon>Rubrobacter</taxon>
    </lineage>
</organism>
<comment type="similarity">
    <text evidence="2 6">Belongs to the transposase mutator family.</text>
</comment>
<evidence type="ECO:0000256" key="5">
    <source>
        <dbReference type="ARBA" id="ARBA00023172"/>
    </source>
</evidence>
<keyword evidence="5 6" id="KW-0233">DNA recombination</keyword>
<dbReference type="PANTHER" id="PTHR33217">
    <property type="entry name" value="TRANSPOSASE FOR INSERTION SEQUENCE ELEMENT IS1081"/>
    <property type="match status" value="1"/>
</dbReference>
<evidence type="ECO:0000256" key="6">
    <source>
        <dbReference type="RuleBase" id="RU365089"/>
    </source>
</evidence>
<keyword evidence="8" id="KW-1185">Reference proteome</keyword>
<dbReference type="GO" id="GO:0003677">
    <property type="term" value="F:DNA binding"/>
    <property type="evidence" value="ECO:0007669"/>
    <property type="project" value="UniProtKB-UniRule"/>
</dbReference>
<evidence type="ECO:0000313" key="7">
    <source>
        <dbReference type="EMBL" id="BBL80578.1"/>
    </source>
</evidence>
<evidence type="ECO:0000256" key="1">
    <source>
        <dbReference type="ARBA" id="ARBA00002190"/>
    </source>
</evidence>
<evidence type="ECO:0000256" key="3">
    <source>
        <dbReference type="ARBA" id="ARBA00022578"/>
    </source>
</evidence>
<evidence type="ECO:0000313" key="8">
    <source>
        <dbReference type="Proteomes" id="UP000318065"/>
    </source>
</evidence>
<name>A0A510HL53_9ACTN</name>
<dbReference type="InterPro" id="IPR001207">
    <property type="entry name" value="Transposase_mutator"/>
</dbReference>
<sequence length="92" mass="10390">MALMEMYIEGVSTRKVKEVTEKLCGTAFSKSTVSRLATELDSELKEWRSRPLTAEAYPYLFVDALNARRCELAAGSSRRGRLGRFGGSRRRL</sequence>
<dbReference type="OrthoDB" id="9793302at2"/>
<protein>
    <recommendedName>
        <fullName evidence="6">Mutator family transposase</fullName>
    </recommendedName>
</protein>
<evidence type="ECO:0000256" key="4">
    <source>
        <dbReference type="ARBA" id="ARBA00023125"/>
    </source>
</evidence>
<dbReference type="GO" id="GO:0004803">
    <property type="term" value="F:transposase activity"/>
    <property type="evidence" value="ECO:0007669"/>
    <property type="project" value="UniProtKB-UniRule"/>
</dbReference>
<proteinExistence type="inferred from homology"/>